<gene>
    <name evidence="1" type="ORF">MG293_014816</name>
</gene>
<dbReference type="Proteomes" id="UP001214576">
    <property type="component" value="Unassembled WGS sequence"/>
</dbReference>
<sequence length="121" mass="14001">MAHDKRRVANVEVVATVTIKEVVDDTDFSKDRKMFTCSSTDADFERLPDNQEIKIELGYFELYTVYRKVEKVNVFMMGFLMLEPLFQITVKSAGEDKCKQEQCFIARQELNKLITSTVGDM</sequence>
<dbReference type="EMBL" id="JAKZEL010000018">
    <property type="protein sequence ID" value="KAI4535590.1"/>
    <property type="molecule type" value="Genomic_DNA"/>
</dbReference>
<reference evidence="1" key="1">
    <citation type="submission" date="2022-03" db="EMBL/GenBank/DDBJ databases">
        <title>Genomic analyses of argali, domestic sheep and their hybrids provide insights into chromosomal evolution, heterosis and genetic basis of agronomic traits.</title>
        <authorList>
            <person name="Li M."/>
        </authorList>
    </citation>
    <scope>NUCLEOTIDE SEQUENCE</scope>
    <source>
        <strain evidence="1">CAU-MHL-2022a</strain>
        <tissue evidence="1">Skin</tissue>
    </source>
</reference>
<evidence type="ECO:0000313" key="1">
    <source>
        <dbReference type="EMBL" id="KAI4535590.1"/>
    </source>
</evidence>
<protein>
    <submittedName>
        <fullName evidence="1">Uncharacterized protein</fullName>
    </submittedName>
</protein>
<name>A0AAD4U0S1_OVIAM</name>
<evidence type="ECO:0000313" key="2">
    <source>
        <dbReference type="Proteomes" id="UP001214576"/>
    </source>
</evidence>
<dbReference type="AlphaFoldDB" id="A0AAD4U0S1"/>
<proteinExistence type="predicted"/>
<organism evidence="1 2">
    <name type="scientific">Ovis ammon polii</name>
    <dbReference type="NCBI Taxonomy" id="230172"/>
    <lineage>
        <taxon>Eukaryota</taxon>
        <taxon>Metazoa</taxon>
        <taxon>Chordata</taxon>
        <taxon>Craniata</taxon>
        <taxon>Vertebrata</taxon>
        <taxon>Euteleostomi</taxon>
        <taxon>Mammalia</taxon>
        <taxon>Eutheria</taxon>
        <taxon>Laurasiatheria</taxon>
        <taxon>Artiodactyla</taxon>
        <taxon>Ruminantia</taxon>
        <taxon>Pecora</taxon>
        <taxon>Bovidae</taxon>
        <taxon>Caprinae</taxon>
        <taxon>Ovis</taxon>
    </lineage>
</organism>
<comment type="caution">
    <text evidence="1">The sequence shown here is derived from an EMBL/GenBank/DDBJ whole genome shotgun (WGS) entry which is preliminary data.</text>
</comment>
<accession>A0AAD4U0S1</accession>
<keyword evidence="2" id="KW-1185">Reference proteome</keyword>